<evidence type="ECO:0000313" key="4">
    <source>
        <dbReference type="Proteomes" id="UP000479710"/>
    </source>
</evidence>
<dbReference type="PANTHER" id="PTHR26379:SF488">
    <property type="entry name" value="OS04G0625400 PROTEIN"/>
    <property type="match status" value="1"/>
</dbReference>
<accession>A0A6G1BXB3</accession>
<organism evidence="3 4">
    <name type="scientific">Oryza meyeriana var. granulata</name>
    <dbReference type="NCBI Taxonomy" id="110450"/>
    <lineage>
        <taxon>Eukaryota</taxon>
        <taxon>Viridiplantae</taxon>
        <taxon>Streptophyta</taxon>
        <taxon>Embryophyta</taxon>
        <taxon>Tracheophyta</taxon>
        <taxon>Spermatophyta</taxon>
        <taxon>Magnoliopsida</taxon>
        <taxon>Liliopsida</taxon>
        <taxon>Poales</taxon>
        <taxon>Poaceae</taxon>
        <taxon>BOP clade</taxon>
        <taxon>Oryzoideae</taxon>
        <taxon>Oryzeae</taxon>
        <taxon>Oryzinae</taxon>
        <taxon>Oryza</taxon>
        <taxon>Oryza meyeriana</taxon>
    </lineage>
</organism>
<dbReference type="Pfam" id="PF00651">
    <property type="entry name" value="BTB"/>
    <property type="match status" value="1"/>
</dbReference>
<dbReference type="Gene3D" id="3.30.710.10">
    <property type="entry name" value="Potassium Channel Kv1.1, Chain A"/>
    <property type="match status" value="1"/>
</dbReference>
<comment type="caution">
    <text evidence="3">The sequence shown here is derived from an EMBL/GenBank/DDBJ whole genome shotgun (WGS) entry which is preliminary data.</text>
</comment>
<keyword evidence="4" id="KW-1185">Reference proteome</keyword>
<name>A0A6G1BXB3_9ORYZ</name>
<dbReference type="InterPro" id="IPR045005">
    <property type="entry name" value="BPM1-6"/>
</dbReference>
<evidence type="ECO:0000259" key="2">
    <source>
        <dbReference type="Pfam" id="PF00651"/>
    </source>
</evidence>
<dbReference type="InterPro" id="IPR000210">
    <property type="entry name" value="BTB/POZ_dom"/>
</dbReference>
<comment type="pathway">
    <text evidence="1">Protein modification; protein ubiquitination.</text>
</comment>
<feature type="domain" description="BTB" evidence="2">
    <location>
        <begin position="3"/>
        <end position="35"/>
    </location>
</feature>
<gene>
    <name evidence="3" type="ORF">E2562_016809</name>
</gene>
<protein>
    <recommendedName>
        <fullName evidence="2">BTB domain-containing protein</fullName>
    </recommendedName>
</protein>
<dbReference type="PANTHER" id="PTHR26379">
    <property type="entry name" value="BTB/POZ AND MATH DOMAIN-CONTAINING PROTEIN 1"/>
    <property type="match status" value="1"/>
</dbReference>
<proteinExistence type="predicted"/>
<dbReference type="Proteomes" id="UP000479710">
    <property type="component" value="Unassembled WGS sequence"/>
</dbReference>
<dbReference type="AlphaFoldDB" id="A0A6G1BXB3"/>
<dbReference type="SUPFAM" id="SSF54695">
    <property type="entry name" value="POZ domain"/>
    <property type="match status" value="1"/>
</dbReference>
<evidence type="ECO:0000313" key="3">
    <source>
        <dbReference type="EMBL" id="KAF0892502.1"/>
    </source>
</evidence>
<dbReference type="OrthoDB" id="6359816at2759"/>
<dbReference type="InterPro" id="IPR011333">
    <property type="entry name" value="SKP1/BTB/POZ_sf"/>
</dbReference>
<sequence>MLEDGVIADVEFSVRTESFCAHACVLAARSPVFMAELLRPAAAWHRACNLQALQRRLLVAADRYGVDRRRAMCEAKLCESIAVET</sequence>
<evidence type="ECO:0000256" key="1">
    <source>
        <dbReference type="ARBA" id="ARBA00004906"/>
    </source>
</evidence>
<reference evidence="3 4" key="1">
    <citation type="submission" date="2019-11" db="EMBL/GenBank/DDBJ databases">
        <title>Whole genome sequence of Oryza granulata.</title>
        <authorList>
            <person name="Li W."/>
        </authorList>
    </citation>
    <scope>NUCLEOTIDE SEQUENCE [LARGE SCALE GENOMIC DNA]</scope>
    <source>
        <strain evidence="4">cv. Menghai</strain>
        <tissue evidence="3">Leaf</tissue>
    </source>
</reference>
<dbReference type="GO" id="GO:0016567">
    <property type="term" value="P:protein ubiquitination"/>
    <property type="evidence" value="ECO:0007669"/>
    <property type="project" value="InterPro"/>
</dbReference>
<dbReference type="EMBL" id="SPHZ02000011">
    <property type="protein sequence ID" value="KAF0892502.1"/>
    <property type="molecule type" value="Genomic_DNA"/>
</dbReference>